<comment type="similarity">
    <text evidence="2">Belongs to the major facilitator superfamily. EmrB family.</text>
</comment>
<feature type="transmembrane region" description="Helical" evidence="8">
    <location>
        <begin position="48"/>
        <end position="68"/>
    </location>
</feature>
<evidence type="ECO:0000259" key="9">
    <source>
        <dbReference type="PROSITE" id="PS50850"/>
    </source>
</evidence>
<dbReference type="SUPFAM" id="SSF103473">
    <property type="entry name" value="MFS general substrate transporter"/>
    <property type="match status" value="1"/>
</dbReference>
<dbReference type="RefSeq" id="WP_208414691.1">
    <property type="nucleotide sequence ID" value="NZ_BAAADC010000001.1"/>
</dbReference>
<evidence type="ECO:0000256" key="7">
    <source>
        <dbReference type="ARBA" id="ARBA00023136"/>
    </source>
</evidence>
<feature type="transmembrane region" description="Helical" evidence="8">
    <location>
        <begin position="480"/>
        <end position="498"/>
    </location>
</feature>
<organism evidence="10 11">
    <name type="scientific">Rhizomicrobium palustre</name>
    <dbReference type="NCBI Taxonomy" id="189966"/>
    <lineage>
        <taxon>Bacteria</taxon>
        <taxon>Pseudomonadati</taxon>
        <taxon>Pseudomonadota</taxon>
        <taxon>Alphaproteobacteria</taxon>
        <taxon>Micropepsales</taxon>
        <taxon>Micropepsaceae</taxon>
        <taxon>Rhizomicrobium</taxon>
    </lineage>
</organism>
<dbReference type="PRINTS" id="PR01036">
    <property type="entry name" value="TCRTETB"/>
</dbReference>
<dbReference type="InterPro" id="IPR004638">
    <property type="entry name" value="EmrB-like"/>
</dbReference>
<dbReference type="Proteomes" id="UP000570514">
    <property type="component" value="Unassembled WGS sequence"/>
</dbReference>
<protein>
    <submittedName>
        <fullName evidence="10">DHA2 family multidrug resistance protein</fullName>
    </submittedName>
</protein>
<evidence type="ECO:0000256" key="6">
    <source>
        <dbReference type="ARBA" id="ARBA00022989"/>
    </source>
</evidence>
<comment type="caution">
    <text evidence="10">The sequence shown here is derived from an EMBL/GenBank/DDBJ whole genome shotgun (WGS) entry which is preliminary data.</text>
</comment>
<feature type="transmembrane region" description="Helical" evidence="8">
    <location>
        <begin position="362"/>
        <end position="381"/>
    </location>
</feature>
<dbReference type="EMBL" id="JAASRM010000001">
    <property type="protein sequence ID" value="NIK89398.1"/>
    <property type="molecule type" value="Genomic_DNA"/>
</dbReference>
<accession>A0A846N0I2</accession>
<name>A0A846N0I2_9PROT</name>
<evidence type="ECO:0000256" key="5">
    <source>
        <dbReference type="ARBA" id="ARBA00022692"/>
    </source>
</evidence>
<dbReference type="GO" id="GO:0005886">
    <property type="term" value="C:plasma membrane"/>
    <property type="evidence" value="ECO:0007669"/>
    <property type="project" value="UniProtKB-SubCell"/>
</dbReference>
<dbReference type="InterPro" id="IPR020846">
    <property type="entry name" value="MFS_dom"/>
</dbReference>
<keyword evidence="3" id="KW-0813">Transport</keyword>
<evidence type="ECO:0000256" key="1">
    <source>
        <dbReference type="ARBA" id="ARBA00004651"/>
    </source>
</evidence>
<comment type="subcellular location">
    <subcellularLocation>
        <location evidence="1">Cell membrane</location>
        <topology evidence="1">Multi-pass membrane protein</topology>
    </subcellularLocation>
</comment>
<evidence type="ECO:0000313" key="10">
    <source>
        <dbReference type="EMBL" id="NIK89398.1"/>
    </source>
</evidence>
<feature type="transmembrane region" description="Helical" evidence="8">
    <location>
        <begin position="197"/>
        <end position="217"/>
    </location>
</feature>
<feature type="domain" description="Major facilitator superfamily (MFS) profile" evidence="9">
    <location>
        <begin position="10"/>
        <end position="502"/>
    </location>
</feature>
<feature type="transmembrane region" description="Helical" evidence="8">
    <location>
        <begin position="229"/>
        <end position="248"/>
    </location>
</feature>
<keyword evidence="5 8" id="KW-0812">Transmembrane</keyword>
<dbReference type="Gene3D" id="1.20.1720.10">
    <property type="entry name" value="Multidrug resistance protein D"/>
    <property type="match status" value="1"/>
</dbReference>
<feature type="transmembrane region" description="Helical" evidence="8">
    <location>
        <begin position="331"/>
        <end position="350"/>
    </location>
</feature>
<feature type="transmembrane region" description="Helical" evidence="8">
    <location>
        <begin position="133"/>
        <end position="156"/>
    </location>
</feature>
<keyword evidence="7 8" id="KW-0472">Membrane</keyword>
<sequence length="508" mass="54691">MSDTVKSWIGFIAMCVGMFMAILDIQVVATSLPQLGAALNLRENDLSWVQTAYLIPEIIAIPLTGVLTRAIGLRWLFTASTLLFVIASLGCALSGGFATLIFFRALQGFSGGALIPAVFTSVFSIFPRKAQPAATIVAGSFAMIAPSLGPALGGYLTEAYNWHAIFLINIPPGLLVCAVVAFLLRSPRSGLSELTRVDYLSVIFTSSFLVALMLLLKDAPKQSWSGAEIWALEAICLLTLIATIRQCLRHHQPFLHLRKFSDRAFATGAILSFVTGLGLYGATYLLPVFLGYVRHHDPLEIGKIVIVAGLAQLITTPAAAVLELRVSAKWIALLGFALFGAGFLANGFMTPETDFDGLFWPQVLRGAAVMLCILPATRYALDNWEEAELSDASALFNLLRNMGGAVGIALVDTVLQQRTPVHVQHIVTALQAGDRATAEFVGLPLSRFHGEPLGPIDELTKSLIQPMVERAAATLAFNEAWLMVGAVFAVTLFIFFWAPGTAPLSRKA</sequence>
<feature type="transmembrane region" description="Helical" evidence="8">
    <location>
        <begin position="75"/>
        <end position="103"/>
    </location>
</feature>
<keyword evidence="4" id="KW-1003">Cell membrane</keyword>
<dbReference type="InterPro" id="IPR011701">
    <property type="entry name" value="MFS"/>
</dbReference>
<evidence type="ECO:0000256" key="4">
    <source>
        <dbReference type="ARBA" id="ARBA00022475"/>
    </source>
</evidence>
<keyword evidence="6 8" id="KW-1133">Transmembrane helix</keyword>
<evidence type="ECO:0000256" key="8">
    <source>
        <dbReference type="SAM" id="Phobius"/>
    </source>
</evidence>
<dbReference type="AlphaFoldDB" id="A0A846N0I2"/>
<feature type="transmembrane region" description="Helical" evidence="8">
    <location>
        <begin position="269"/>
        <end position="292"/>
    </location>
</feature>
<proteinExistence type="inferred from homology"/>
<dbReference type="PROSITE" id="PS50850">
    <property type="entry name" value="MFS"/>
    <property type="match status" value="1"/>
</dbReference>
<evidence type="ECO:0000256" key="3">
    <source>
        <dbReference type="ARBA" id="ARBA00022448"/>
    </source>
</evidence>
<dbReference type="NCBIfam" id="TIGR00711">
    <property type="entry name" value="efflux_EmrB"/>
    <property type="match status" value="1"/>
</dbReference>
<gene>
    <name evidence="10" type="ORF">FHS83_002716</name>
</gene>
<dbReference type="InterPro" id="IPR036259">
    <property type="entry name" value="MFS_trans_sf"/>
</dbReference>
<dbReference type="PANTHER" id="PTHR42718:SF9">
    <property type="entry name" value="MAJOR FACILITATOR SUPERFAMILY MULTIDRUG TRANSPORTER MFSC"/>
    <property type="match status" value="1"/>
</dbReference>
<feature type="transmembrane region" description="Helical" evidence="8">
    <location>
        <begin position="304"/>
        <end position="324"/>
    </location>
</feature>
<dbReference type="PANTHER" id="PTHR42718">
    <property type="entry name" value="MAJOR FACILITATOR SUPERFAMILY MULTIDRUG TRANSPORTER MFSC"/>
    <property type="match status" value="1"/>
</dbReference>
<feature type="transmembrane region" description="Helical" evidence="8">
    <location>
        <begin position="7"/>
        <end position="28"/>
    </location>
</feature>
<evidence type="ECO:0000256" key="2">
    <source>
        <dbReference type="ARBA" id="ARBA00008537"/>
    </source>
</evidence>
<dbReference type="CDD" id="cd17503">
    <property type="entry name" value="MFS_LmrB_MDR_like"/>
    <property type="match status" value="1"/>
</dbReference>
<dbReference type="Gene3D" id="1.20.1250.20">
    <property type="entry name" value="MFS general substrate transporter like domains"/>
    <property type="match status" value="1"/>
</dbReference>
<reference evidence="10 11" key="1">
    <citation type="submission" date="2020-03" db="EMBL/GenBank/DDBJ databases">
        <title>Genomic Encyclopedia of Type Strains, Phase IV (KMG-IV): sequencing the most valuable type-strain genomes for metagenomic binning, comparative biology and taxonomic classification.</title>
        <authorList>
            <person name="Goeker M."/>
        </authorList>
    </citation>
    <scope>NUCLEOTIDE SEQUENCE [LARGE SCALE GENOMIC DNA]</scope>
    <source>
        <strain evidence="10 11">DSM 19867</strain>
    </source>
</reference>
<feature type="transmembrane region" description="Helical" evidence="8">
    <location>
        <begin position="109"/>
        <end position="126"/>
    </location>
</feature>
<dbReference type="Pfam" id="PF07690">
    <property type="entry name" value="MFS_1"/>
    <property type="match status" value="1"/>
</dbReference>
<keyword evidence="11" id="KW-1185">Reference proteome</keyword>
<feature type="transmembrane region" description="Helical" evidence="8">
    <location>
        <begin position="162"/>
        <end position="185"/>
    </location>
</feature>
<dbReference type="GO" id="GO:0022857">
    <property type="term" value="F:transmembrane transporter activity"/>
    <property type="evidence" value="ECO:0007669"/>
    <property type="project" value="InterPro"/>
</dbReference>
<evidence type="ECO:0000313" key="11">
    <source>
        <dbReference type="Proteomes" id="UP000570514"/>
    </source>
</evidence>